<feature type="non-terminal residue" evidence="2">
    <location>
        <position position="1"/>
    </location>
</feature>
<dbReference type="EMBL" id="MTYJ01000713">
    <property type="protein sequence ID" value="OWA55372.1"/>
    <property type="molecule type" value="Genomic_DNA"/>
</dbReference>
<dbReference type="Proteomes" id="UP000192578">
    <property type="component" value="Unassembled WGS sequence"/>
</dbReference>
<gene>
    <name evidence="2" type="ORF">BV898_19756</name>
</gene>
<reference evidence="3" key="1">
    <citation type="submission" date="2017-01" db="EMBL/GenBank/DDBJ databases">
        <title>Comparative genomics of anhydrobiosis in the tardigrade Hypsibius dujardini.</title>
        <authorList>
            <person name="Yoshida Y."/>
            <person name="Koutsovoulos G."/>
            <person name="Laetsch D."/>
            <person name="Stevens L."/>
            <person name="Kumar S."/>
            <person name="Horikawa D."/>
            <person name="Ishino K."/>
            <person name="Komine S."/>
            <person name="Tomita M."/>
            <person name="Blaxter M."/>
            <person name="Arakawa K."/>
        </authorList>
    </citation>
    <scope>NUCLEOTIDE SEQUENCE [LARGE SCALE GENOMIC DNA]</scope>
    <source>
        <strain evidence="3">Z151</strain>
    </source>
</reference>
<comment type="caution">
    <text evidence="2">The sequence shown here is derived from an EMBL/GenBank/DDBJ whole genome shotgun (WGS) entry which is preliminary data.</text>
</comment>
<proteinExistence type="predicted"/>
<accession>A0A9X6RPQ8</accession>
<sequence length="194" mass="21404">RNGGRAQQQQQQRSAPSVAPTSSAATTQGESTVKTIADAVVNQQSQMAIRDQSRCRNLGTRTPKNWDVSPTLRNAGHAQKWTDEDLLAMLPLSLEEGSGAEYCPEKPSTWKFGVQKKPQSSRVEILPNAIIDPVSLHGEQRQTEETIAEIILTQITKKRRGAPVNTNGGERFRGYDDRSRLPAGELQAENWLGE</sequence>
<evidence type="ECO:0000256" key="1">
    <source>
        <dbReference type="SAM" id="MobiDB-lite"/>
    </source>
</evidence>
<evidence type="ECO:0000313" key="3">
    <source>
        <dbReference type="Proteomes" id="UP000192578"/>
    </source>
</evidence>
<keyword evidence="3" id="KW-1185">Reference proteome</keyword>
<organism evidence="2 3">
    <name type="scientific">Hypsibius exemplaris</name>
    <name type="common">Freshwater tardigrade</name>
    <dbReference type="NCBI Taxonomy" id="2072580"/>
    <lineage>
        <taxon>Eukaryota</taxon>
        <taxon>Metazoa</taxon>
        <taxon>Ecdysozoa</taxon>
        <taxon>Tardigrada</taxon>
        <taxon>Eutardigrada</taxon>
        <taxon>Parachela</taxon>
        <taxon>Hypsibioidea</taxon>
        <taxon>Hypsibiidae</taxon>
        <taxon>Hypsibius</taxon>
    </lineage>
</organism>
<evidence type="ECO:0000313" key="2">
    <source>
        <dbReference type="EMBL" id="OWA55372.1"/>
    </source>
</evidence>
<name>A0A9X6RPQ8_HYPEX</name>
<dbReference type="AlphaFoldDB" id="A0A9X6RPQ8"/>
<feature type="compositionally biased region" description="Low complexity" evidence="1">
    <location>
        <begin position="7"/>
        <end position="27"/>
    </location>
</feature>
<protein>
    <submittedName>
        <fullName evidence="2">Uncharacterized protein</fullName>
    </submittedName>
</protein>
<feature type="region of interest" description="Disordered" evidence="1">
    <location>
        <begin position="1"/>
        <end position="31"/>
    </location>
</feature>